<comment type="similarity">
    <text evidence="1 7">Belongs to the nitroreductase family.</text>
</comment>
<dbReference type="AlphaFoldDB" id="A0A928UUJ5"/>
<evidence type="ECO:0000256" key="6">
    <source>
        <dbReference type="ARBA" id="ARBA00023027"/>
    </source>
</evidence>
<dbReference type="GO" id="GO:0016491">
    <property type="term" value="F:oxidoreductase activity"/>
    <property type="evidence" value="ECO:0007669"/>
    <property type="project" value="UniProtKB-UniRule"/>
</dbReference>
<evidence type="ECO:0000256" key="2">
    <source>
        <dbReference type="ARBA" id="ARBA00022630"/>
    </source>
</evidence>
<feature type="binding site" description="in other chain" evidence="8">
    <location>
        <begin position="140"/>
        <end position="142"/>
    </location>
    <ligand>
        <name>FMN</name>
        <dbReference type="ChEBI" id="CHEBI:58210"/>
        <note>ligand shared between dimeric partners</note>
    </ligand>
</feature>
<evidence type="ECO:0000256" key="1">
    <source>
        <dbReference type="ARBA" id="ARBA00007118"/>
    </source>
</evidence>
<dbReference type="InterPro" id="IPR026021">
    <property type="entry name" value="YdjA-like"/>
</dbReference>
<protein>
    <recommendedName>
        <fullName evidence="7">Putative NAD(P)H nitroreductase</fullName>
        <ecNumber evidence="7">1.-.-.-</ecNumber>
    </recommendedName>
</protein>
<dbReference type="SUPFAM" id="SSF55469">
    <property type="entry name" value="FMN-dependent nitroreductase-like"/>
    <property type="match status" value="1"/>
</dbReference>
<name>A0A928UUJ5_9SPHI</name>
<keyword evidence="2 7" id="KW-0285">Flavoprotein</keyword>
<keyword evidence="3 7" id="KW-0288">FMN</keyword>
<comment type="caution">
    <text evidence="10">The sequence shown here is derived from an EMBL/GenBank/DDBJ whole genome shotgun (WGS) entry which is preliminary data.</text>
</comment>
<dbReference type="PANTHER" id="PTHR43821:SF1">
    <property type="entry name" value="NAD(P)H NITROREDUCTASE YDJA-RELATED"/>
    <property type="match status" value="1"/>
</dbReference>
<evidence type="ECO:0000256" key="5">
    <source>
        <dbReference type="ARBA" id="ARBA00023002"/>
    </source>
</evidence>
<keyword evidence="4 7" id="KW-0521">NADP</keyword>
<keyword evidence="6 7" id="KW-0520">NAD</keyword>
<keyword evidence="11" id="KW-1185">Reference proteome</keyword>
<feature type="binding site" description="in other chain" evidence="8">
    <location>
        <begin position="15"/>
        <end position="17"/>
    </location>
    <ligand>
        <name>FMN</name>
        <dbReference type="ChEBI" id="CHEBI:58210"/>
        <note>ligand shared between dimeric partners</note>
    </ligand>
</feature>
<evidence type="ECO:0000256" key="4">
    <source>
        <dbReference type="ARBA" id="ARBA00022857"/>
    </source>
</evidence>
<dbReference type="RefSeq" id="WP_196935562.1">
    <property type="nucleotide sequence ID" value="NZ_MU158698.1"/>
</dbReference>
<accession>A0A928UUJ5</accession>
<reference evidence="10" key="1">
    <citation type="submission" date="2018-02" db="EMBL/GenBank/DDBJ databases">
        <authorList>
            <person name="Vasarhelyi B.M."/>
            <person name="Deshmukh S."/>
            <person name="Balint B."/>
            <person name="Kukolya J."/>
        </authorList>
    </citation>
    <scope>NUCLEOTIDE SEQUENCE</scope>
    <source>
        <strain evidence="10">KB22</strain>
    </source>
</reference>
<sequence>MGEYKNDILRAIQERRSVFQANFTEQEVSKEDLLLILEAANAAPTHKRTQPWRFVIFRKDGLNRLGKELGRIYKEITPVEKYTEMMEINMAKKATTSNVAIAIVVNYTNELPEWEELAATSCAVENLWLAAHSLGIGGYWSSPGLINHIGSYLELQENQKCIGLFYLGHHESEPREPVRSPIEDKIRWEE</sequence>
<feature type="domain" description="Nitroreductase" evidence="9">
    <location>
        <begin position="12"/>
        <end position="169"/>
    </location>
</feature>
<comment type="cofactor">
    <cofactor evidence="8">
        <name>FMN</name>
        <dbReference type="ChEBI" id="CHEBI:58210"/>
    </cofactor>
    <text evidence="8">Binds 1 FMN per subunit.</text>
</comment>
<evidence type="ECO:0000256" key="7">
    <source>
        <dbReference type="PIRNR" id="PIRNR000232"/>
    </source>
</evidence>
<dbReference type="Gene3D" id="3.40.109.10">
    <property type="entry name" value="NADH Oxidase"/>
    <property type="match status" value="1"/>
</dbReference>
<evidence type="ECO:0000313" key="11">
    <source>
        <dbReference type="Proteomes" id="UP000616201"/>
    </source>
</evidence>
<evidence type="ECO:0000256" key="3">
    <source>
        <dbReference type="ARBA" id="ARBA00022643"/>
    </source>
</evidence>
<dbReference type="Proteomes" id="UP000616201">
    <property type="component" value="Unassembled WGS sequence"/>
</dbReference>
<keyword evidence="5 7" id="KW-0560">Oxidoreductase</keyword>
<feature type="binding site" evidence="8">
    <location>
        <position position="46"/>
    </location>
    <ligand>
        <name>FMN</name>
        <dbReference type="ChEBI" id="CHEBI:58210"/>
        <note>ligand shared between dimeric partners</note>
    </ligand>
</feature>
<dbReference type="Pfam" id="PF00881">
    <property type="entry name" value="Nitroreductase"/>
    <property type="match status" value="1"/>
</dbReference>
<dbReference type="PIRSF" id="PIRSF000232">
    <property type="entry name" value="YdjA"/>
    <property type="match status" value="1"/>
</dbReference>
<evidence type="ECO:0000313" key="10">
    <source>
        <dbReference type="EMBL" id="MBE8713183.1"/>
    </source>
</evidence>
<proteinExistence type="inferred from homology"/>
<dbReference type="EC" id="1.-.-.-" evidence="7"/>
<dbReference type="PANTHER" id="PTHR43821">
    <property type="entry name" value="NAD(P)H NITROREDUCTASE YDJA-RELATED"/>
    <property type="match status" value="1"/>
</dbReference>
<evidence type="ECO:0000259" key="9">
    <source>
        <dbReference type="Pfam" id="PF00881"/>
    </source>
</evidence>
<gene>
    <name evidence="10" type="ORF">C4F49_05785</name>
</gene>
<dbReference type="CDD" id="cd02135">
    <property type="entry name" value="YdjA-like"/>
    <property type="match status" value="1"/>
</dbReference>
<organism evidence="10 11">
    <name type="scientific">Sphingobacterium hungaricum</name>
    <dbReference type="NCBI Taxonomy" id="2082723"/>
    <lineage>
        <taxon>Bacteria</taxon>
        <taxon>Pseudomonadati</taxon>
        <taxon>Bacteroidota</taxon>
        <taxon>Sphingobacteriia</taxon>
        <taxon>Sphingobacteriales</taxon>
        <taxon>Sphingobacteriaceae</taxon>
        <taxon>Sphingobacterium</taxon>
    </lineage>
</organism>
<dbReference type="InterPro" id="IPR052530">
    <property type="entry name" value="NAD(P)H_nitroreductase"/>
</dbReference>
<evidence type="ECO:0000256" key="8">
    <source>
        <dbReference type="PIRSR" id="PIRSR000232-1"/>
    </source>
</evidence>
<dbReference type="EMBL" id="PRDK01000003">
    <property type="protein sequence ID" value="MBE8713183.1"/>
    <property type="molecule type" value="Genomic_DNA"/>
</dbReference>
<dbReference type="InterPro" id="IPR029479">
    <property type="entry name" value="Nitroreductase"/>
</dbReference>
<dbReference type="InterPro" id="IPR000415">
    <property type="entry name" value="Nitroreductase-like"/>
</dbReference>